<dbReference type="RefSeq" id="WP_267542460.1">
    <property type="nucleotide sequence ID" value="NZ_JAPNKA010000001.1"/>
</dbReference>
<evidence type="ECO:0000256" key="2">
    <source>
        <dbReference type="ARBA" id="ARBA00012121"/>
    </source>
</evidence>
<dbReference type="InterPro" id="IPR002891">
    <property type="entry name" value="APS"/>
</dbReference>
<feature type="domain" description="APS kinase" evidence="9">
    <location>
        <begin position="6"/>
        <end position="155"/>
    </location>
</feature>
<feature type="region of interest" description="Disordered" evidence="8">
    <location>
        <begin position="140"/>
        <end position="160"/>
    </location>
</feature>
<evidence type="ECO:0000256" key="5">
    <source>
        <dbReference type="ARBA" id="ARBA00022840"/>
    </source>
</evidence>
<protein>
    <recommendedName>
        <fullName evidence="2 6">Adenylyl-sulfate kinase</fullName>
        <ecNumber evidence="2 6">2.7.1.25</ecNumber>
    </recommendedName>
    <alternativeName>
        <fullName evidence="6">APS kinase</fullName>
    </alternativeName>
    <alternativeName>
        <fullName evidence="6">ATP adenosine-5'-phosphosulfate 3'-phosphotransferase</fullName>
    </alternativeName>
    <alternativeName>
        <fullName evidence="6">Adenosine-5'-phosphosulfate kinase</fullName>
    </alternativeName>
</protein>
<dbReference type="HAMAP" id="MF_00065">
    <property type="entry name" value="Adenylyl_sulf_kinase"/>
    <property type="match status" value="1"/>
</dbReference>
<evidence type="ECO:0000313" key="11">
    <source>
        <dbReference type="Proteomes" id="UP001207654"/>
    </source>
</evidence>
<evidence type="ECO:0000256" key="6">
    <source>
        <dbReference type="HAMAP-Rule" id="MF_00065"/>
    </source>
</evidence>
<gene>
    <name evidence="6 10" type="primary">cysC</name>
    <name evidence="10" type="ORF">OV287_33985</name>
</gene>
<dbReference type="NCBIfam" id="TIGR00455">
    <property type="entry name" value="apsK"/>
    <property type="match status" value="1"/>
</dbReference>
<dbReference type="EMBL" id="JAPNKA010000001">
    <property type="protein sequence ID" value="MCY1079480.1"/>
    <property type="molecule type" value="Genomic_DNA"/>
</dbReference>
<comment type="function">
    <text evidence="6 7">Catalyzes the synthesis of activated sulfate.</text>
</comment>
<evidence type="ECO:0000256" key="4">
    <source>
        <dbReference type="ARBA" id="ARBA00022741"/>
    </source>
</evidence>
<evidence type="ECO:0000256" key="1">
    <source>
        <dbReference type="ARBA" id="ARBA00001823"/>
    </source>
</evidence>
<evidence type="ECO:0000256" key="8">
    <source>
        <dbReference type="SAM" id="MobiDB-lite"/>
    </source>
</evidence>
<dbReference type="SUPFAM" id="SSF52540">
    <property type="entry name" value="P-loop containing nucleoside triphosphate hydrolases"/>
    <property type="match status" value="1"/>
</dbReference>
<dbReference type="NCBIfam" id="NF002059">
    <property type="entry name" value="PRK00889.1"/>
    <property type="match status" value="1"/>
</dbReference>
<evidence type="ECO:0000256" key="7">
    <source>
        <dbReference type="RuleBase" id="RU004347"/>
    </source>
</evidence>
<evidence type="ECO:0000313" key="10">
    <source>
        <dbReference type="EMBL" id="MCY1079480.1"/>
    </source>
</evidence>
<comment type="caution">
    <text evidence="10">The sequence shown here is derived from an EMBL/GenBank/DDBJ whole genome shotgun (WGS) entry which is preliminary data.</text>
</comment>
<comment type="pathway">
    <text evidence="6 7">Sulfur metabolism; hydrogen sulfide biosynthesis; sulfite from sulfate: step 2/3.</text>
</comment>
<dbReference type="InterPro" id="IPR059117">
    <property type="entry name" value="APS_kinase_dom"/>
</dbReference>
<keyword evidence="5 6" id="KW-0067">ATP-binding</keyword>
<dbReference type="PANTHER" id="PTHR42700:SF1">
    <property type="entry name" value="SULFATE ADENYLYLTRANSFERASE"/>
    <property type="match status" value="1"/>
</dbReference>
<evidence type="ECO:0000259" key="9">
    <source>
        <dbReference type="Pfam" id="PF01583"/>
    </source>
</evidence>
<dbReference type="InterPro" id="IPR050512">
    <property type="entry name" value="Sulf_AdTrans/APS_kinase"/>
</dbReference>
<feature type="binding site" evidence="6">
    <location>
        <begin position="13"/>
        <end position="20"/>
    </location>
    <ligand>
        <name>ATP</name>
        <dbReference type="ChEBI" id="CHEBI:30616"/>
    </ligand>
</feature>
<reference evidence="10 11" key="1">
    <citation type="submission" date="2022-11" db="EMBL/GenBank/DDBJ databases">
        <title>Minimal conservation of predation-associated metabolite biosynthetic gene clusters underscores biosynthetic potential of Myxococcota including descriptions for ten novel species: Archangium lansinium sp. nov., Myxococcus landrumus sp. nov., Nannocystis bai.</title>
        <authorList>
            <person name="Ahearne A."/>
            <person name="Stevens C."/>
            <person name="Phillips K."/>
        </authorList>
    </citation>
    <scope>NUCLEOTIDE SEQUENCE [LARGE SCALE GENOMIC DNA]</scope>
    <source>
        <strain evidence="10 11">MIWBW</strain>
    </source>
</reference>
<keyword evidence="11" id="KW-1185">Reference proteome</keyword>
<dbReference type="Proteomes" id="UP001207654">
    <property type="component" value="Unassembled WGS sequence"/>
</dbReference>
<dbReference type="EC" id="2.7.1.25" evidence="2 6"/>
<comment type="catalytic activity">
    <reaction evidence="1 6 7">
        <text>adenosine 5'-phosphosulfate + ATP = 3'-phosphoadenylyl sulfate + ADP + H(+)</text>
        <dbReference type="Rhea" id="RHEA:24152"/>
        <dbReference type="ChEBI" id="CHEBI:15378"/>
        <dbReference type="ChEBI" id="CHEBI:30616"/>
        <dbReference type="ChEBI" id="CHEBI:58243"/>
        <dbReference type="ChEBI" id="CHEBI:58339"/>
        <dbReference type="ChEBI" id="CHEBI:456216"/>
        <dbReference type="EC" id="2.7.1.25"/>
    </reaction>
</comment>
<dbReference type="InterPro" id="IPR027417">
    <property type="entry name" value="P-loop_NTPase"/>
</dbReference>
<keyword evidence="4 6" id="KW-0547">Nucleotide-binding</keyword>
<accession>A0ABT4ACW9</accession>
<dbReference type="PANTHER" id="PTHR42700">
    <property type="entry name" value="SULFATE ADENYLYLTRANSFERASE"/>
    <property type="match status" value="1"/>
</dbReference>
<keyword evidence="6" id="KW-0597">Phosphoprotein</keyword>
<keyword evidence="3 6" id="KW-0808">Transferase</keyword>
<dbReference type="CDD" id="cd02027">
    <property type="entry name" value="APSK"/>
    <property type="match status" value="1"/>
</dbReference>
<dbReference type="Gene3D" id="3.40.50.300">
    <property type="entry name" value="P-loop containing nucleotide triphosphate hydrolases"/>
    <property type="match status" value="1"/>
</dbReference>
<keyword evidence="6 7" id="KW-0418">Kinase</keyword>
<dbReference type="NCBIfam" id="NF003013">
    <property type="entry name" value="PRK03846.1"/>
    <property type="match status" value="1"/>
</dbReference>
<sequence length="182" mass="20034">MDPPSGFILWFTGMSGAGKSTLSTAVRRRLEGGHSVEVLDGDEVRTFLSRGLGFTRPDREENIRRIGYVARVLARHRVAVISAAISPYRESRNEVRRLATEAGIPFIEVYAQASLEALVQRDVKGLYKKALAGEIPHFTGISDPYEPPESPEVTVRTDSESVEAGVERILAALLERGLTAQR</sequence>
<dbReference type="GO" id="GO:0004020">
    <property type="term" value="F:adenylylsulfate kinase activity"/>
    <property type="evidence" value="ECO:0007669"/>
    <property type="project" value="UniProtKB-EC"/>
</dbReference>
<evidence type="ECO:0000256" key="3">
    <source>
        <dbReference type="ARBA" id="ARBA00022679"/>
    </source>
</evidence>
<dbReference type="Pfam" id="PF01583">
    <property type="entry name" value="APS_kinase"/>
    <property type="match status" value="1"/>
</dbReference>
<comment type="similarity">
    <text evidence="6 7">Belongs to the APS kinase family.</text>
</comment>
<name>A0ABT4ACW9_9BACT</name>
<feature type="active site" description="Phosphoserine intermediate" evidence="6">
    <location>
        <position position="86"/>
    </location>
</feature>
<organism evidence="10 11">
    <name type="scientific">Archangium lansingense</name>
    <dbReference type="NCBI Taxonomy" id="2995310"/>
    <lineage>
        <taxon>Bacteria</taxon>
        <taxon>Pseudomonadati</taxon>
        <taxon>Myxococcota</taxon>
        <taxon>Myxococcia</taxon>
        <taxon>Myxococcales</taxon>
        <taxon>Cystobacterineae</taxon>
        <taxon>Archangiaceae</taxon>
        <taxon>Archangium</taxon>
    </lineage>
</organism>
<proteinExistence type="inferred from homology"/>